<dbReference type="NCBIfam" id="NF001989">
    <property type="entry name" value="PRK00784.1"/>
    <property type="match status" value="1"/>
</dbReference>
<sequence length="818" mass="87037">MSKLYVVGIGPGGLNHMTFEARQAIEDADVIVGYQAYLDFIQPLLAGKLLYSSGMMREVERCSQALAVAASGKTVALVSSGDAGIYGMAGLALELADEPDAPSGVEVVVVPGVSAVQAAASVLGAPLMHDFAVISLSDLLTPLEKIRQRLRAAAEADFVVALYNPRSKGRTTQIEEAAAILIAARGPQVPVGIVRNACRDGEERIITTLGEMLNHPIDMFSIVIIGNASTRLCKDGRIVTPRGYATRGESQNPNRRKRSAGMDTAAPGADPHAVMFCGTGSDVGKSVLTAGFCRILKRHGLSVAPFKSQNMALNSAVTPEGGEIGRAQGVQAEACGIPPHTDMNPILLKPNSDTGSQVIVQGKVVRNMGVKEYNAFKPEAFLKVKESFQRLRERYSFIVMEGAGSIAEINLREHDIANLKVAAMAGAPAILVADIDRGGVFAQIVGTLELLTPEEKALVKGVIINKFRGDASLLASGIEYVENRTGVPVLGVLPWFKGLALPEEDSVALQKKPAVPKEPQSGERLRVGVVRLPRISNYTDFAVLEAEPDVDLYYIHSPWLVETMDLVIIPGTKSTIADLVSIREQGIADALSRFQGAVVGICGGYQMLGVTVNDPDRVETSLESAQGLGLLDVVTTMLKEKQTHQAQGELLPAGEGVAPGCSPAIAGYEIHMGESVLGSGASPFARICSRSGSDTDLEEGAVSADGRVFGTYLHGIFDNHGFRTAFLNRLRRRKGIPEQAEAALAPDPFDELAAHMEKHLDLERIFQICGISPLRVHPPQTFPPGRGSHAASPAQENDREPNLLPPEGRDGGSETTVA</sequence>
<organism evidence="7 8">
    <name type="scientific">Geomonas diazotrophica</name>
    <dbReference type="NCBI Taxonomy" id="2843197"/>
    <lineage>
        <taxon>Bacteria</taxon>
        <taxon>Pseudomonadati</taxon>
        <taxon>Thermodesulfobacteriota</taxon>
        <taxon>Desulfuromonadia</taxon>
        <taxon>Geobacterales</taxon>
        <taxon>Geobacteraceae</taxon>
        <taxon>Geomonas</taxon>
    </lineage>
</organism>
<dbReference type="CDD" id="cd05389">
    <property type="entry name" value="CobQ_N"/>
    <property type="match status" value="1"/>
</dbReference>
<dbReference type="InterPro" id="IPR033949">
    <property type="entry name" value="CobQ_GATase1"/>
</dbReference>
<name>A0ABX8JN83_9BACT</name>
<keyword evidence="2" id="KW-0169">Cobalamin biosynthesis</keyword>
<comment type="function">
    <text evidence="2">Catalyzes amidations at positions B, D, E, and G on adenosylcobyrinic A,C-diamide. NH(2) groups are provided by glutamine, and one molecule of ATP is hydrogenolyzed for each amidation.</text>
</comment>
<dbReference type="InterPro" id="IPR047045">
    <property type="entry name" value="CobQ_N"/>
</dbReference>
<dbReference type="InterPro" id="IPR011698">
    <property type="entry name" value="GATase_3"/>
</dbReference>
<evidence type="ECO:0000259" key="5">
    <source>
        <dbReference type="Pfam" id="PF01656"/>
    </source>
</evidence>
<evidence type="ECO:0000259" key="4">
    <source>
        <dbReference type="Pfam" id="PF00590"/>
    </source>
</evidence>
<evidence type="ECO:0000259" key="6">
    <source>
        <dbReference type="Pfam" id="PF07685"/>
    </source>
</evidence>
<dbReference type="Pfam" id="PF01656">
    <property type="entry name" value="CbiA"/>
    <property type="match status" value="1"/>
</dbReference>
<proteinExistence type="inferred from homology"/>
<dbReference type="PANTHER" id="PTHR21343:SF1">
    <property type="entry name" value="COBYRIC ACID SYNTHASE"/>
    <property type="match status" value="1"/>
</dbReference>
<dbReference type="InterPro" id="IPR004459">
    <property type="entry name" value="CobQ_synth"/>
</dbReference>
<dbReference type="EMBL" id="CP076724">
    <property type="protein sequence ID" value="QWV96885.1"/>
    <property type="molecule type" value="Genomic_DNA"/>
</dbReference>
<dbReference type="Proteomes" id="UP000683493">
    <property type="component" value="Chromosome"/>
</dbReference>
<dbReference type="Pfam" id="PF07685">
    <property type="entry name" value="GATase_3"/>
    <property type="match status" value="1"/>
</dbReference>
<evidence type="ECO:0000256" key="1">
    <source>
        <dbReference type="ARBA" id="ARBA00022962"/>
    </source>
</evidence>
<evidence type="ECO:0000313" key="7">
    <source>
        <dbReference type="EMBL" id="QWV96885.1"/>
    </source>
</evidence>
<evidence type="ECO:0000256" key="3">
    <source>
        <dbReference type="SAM" id="MobiDB-lite"/>
    </source>
</evidence>
<dbReference type="CDD" id="cd11646">
    <property type="entry name" value="Precorrin_3B_C17_MT"/>
    <property type="match status" value="1"/>
</dbReference>
<keyword evidence="8" id="KW-1185">Reference proteome</keyword>
<dbReference type="NCBIfam" id="TIGR00313">
    <property type="entry name" value="cobQ"/>
    <property type="match status" value="1"/>
</dbReference>
<feature type="region of interest" description="Disordered" evidence="3">
    <location>
        <begin position="243"/>
        <end position="266"/>
    </location>
</feature>
<dbReference type="InterPro" id="IPR000878">
    <property type="entry name" value="4pyrrol_Mease"/>
</dbReference>
<feature type="active site" evidence="2">
    <location>
        <position position="714"/>
    </location>
</feature>
<feature type="domain" description="CobQ/CobB/MinD/ParA nucleotide binding" evidence="5">
    <location>
        <begin position="274"/>
        <end position="500"/>
    </location>
</feature>
<gene>
    <name evidence="2" type="primary">cobQ</name>
    <name evidence="7" type="ORF">KP005_16260</name>
</gene>
<feature type="region of interest" description="Disordered" evidence="3">
    <location>
        <begin position="777"/>
        <end position="818"/>
    </location>
</feature>
<dbReference type="Pfam" id="PF00590">
    <property type="entry name" value="TP_methylase"/>
    <property type="match status" value="1"/>
</dbReference>
<comment type="similarity">
    <text evidence="2">Belongs to the CobB/CobQ family. CobQ subfamily.</text>
</comment>
<dbReference type="NCBIfam" id="TIGR01466">
    <property type="entry name" value="cobJ_cbiH"/>
    <property type="match status" value="1"/>
</dbReference>
<reference evidence="7 8" key="1">
    <citation type="submission" date="2021-06" db="EMBL/GenBank/DDBJ databases">
        <title>Gemonas diversity in paddy soil.</title>
        <authorList>
            <person name="Liu G."/>
        </authorList>
    </citation>
    <scope>NUCLEOTIDE SEQUENCE [LARGE SCALE GENOMIC DNA]</scope>
    <source>
        <strain evidence="7 8">RG29</strain>
    </source>
</reference>
<comment type="pathway">
    <text evidence="2">Cofactor biosynthesis; adenosylcobalamin biosynthesis.</text>
</comment>
<dbReference type="PROSITE" id="PS51274">
    <property type="entry name" value="GATASE_COBBQ"/>
    <property type="match status" value="1"/>
</dbReference>
<evidence type="ECO:0000256" key="2">
    <source>
        <dbReference type="HAMAP-Rule" id="MF_00028"/>
    </source>
</evidence>
<protein>
    <recommendedName>
        <fullName evidence="2">Cobyric acid synthase</fullName>
    </recommendedName>
</protein>
<dbReference type="CDD" id="cd01750">
    <property type="entry name" value="GATase1_CobQ"/>
    <property type="match status" value="1"/>
</dbReference>
<dbReference type="HAMAP" id="MF_00028">
    <property type="entry name" value="CobQ"/>
    <property type="match status" value="1"/>
</dbReference>
<feature type="domain" description="Tetrapyrrole methylase" evidence="4">
    <location>
        <begin position="3"/>
        <end position="212"/>
    </location>
</feature>
<dbReference type="InterPro" id="IPR002586">
    <property type="entry name" value="CobQ/CobB/MinD/ParA_Nub-bd_dom"/>
</dbReference>
<dbReference type="InterPro" id="IPR006363">
    <property type="entry name" value="Cbl_synth_CobJ/CibH_dom"/>
</dbReference>
<evidence type="ECO:0000313" key="8">
    <source>
        <dbReference type="Proteomes" id="UP000683493"/>
    </source>
</evidence>
<feature type="active site" description="Nucleophile" evidence="2">
    <location>
        <position position="602"/>
    </location>
</feature>
<accession>A0ABX8JN83</accession>
<feature type="compositionally biased region" description="Basic and acidic residues" evidence="3">
    <location>
        <begin position="796"/>
        <end position="812"/>
    </location>
</feature>
<dbReference type="PANTHER" id="PTHR21343">
    <property type="entry name" value="DETHIOBIOTIN SYNTHETASE"/>
    <property type="match status" value="1"/>
</dbReference>
<keyword evidence="1 2" id="KW-0315">Glutamine amidotransferase</keyword>
<feature type="domain" description="CobB/CobQ-like glutamine amidotransferase" evidence="6">
    <location>
        <begin position="526"/>
        <end position="721"/>
    </location>
</feature>